<comment type="caution">
    <text evidence="3">The sequence shown here is derived from an EMBL/GenBank/DDBJ whole genome shotgun (WGS) entry which is preliminary data.</text>
</comment>
<organism evidence="3 4">
    <name type="scientific">Acerihabitans arboris</name>
    <dbReference type="NCBI Taxonomy" id="2691583"/>
    <lineage>
        <taxon>Bacteria</taxon>
        <taxon>Pseudomonadati</taxon>
        <taxon>Pseudomonadota</taxon>
        <taxon>Gammaproteobacteria</taxon>
        <taxon>Enterobacterales</taxon>
        <taxon>Pectobacteriaceae</taxon>
        <taxon>Acerihabitans</taxon>
    </lineage>
</organism>
<keyword evidence="4" id="KW-1185">Reference proteome</keyword>
<dbReference type="InterPro" id="IPR010982">
    <property type="entry name" value="Lambda_DNA-bd_dom_sf"/>
</dbReference>
<evidence type="ECO:0000259" key="2">
    <source>
        <dbReference type="PROSITE" id="PS50943"/>
    </source>
</evidence>
<protein>
    <submittedName>
        <fullName evidence="3">HigA family addiction module antidote protein</fullName>
    </submittedName>
</protein>
<dbReference type="Pfam" id="PF01381">
    <property type="entry name" value="HTH_3"/>
    <property type="match status" value="1"/>
</dbReference>
<gene>
    <name evidence="3" type="ORF">GRH90_04140</name>
</gene>
<name>A0A845SG80_9GAMM</name>
<dbReference type="AlphaFoldDB" id="A0A845SG80"/>
<dbReference type="InterPro" id="IPR001387">
    <property type="entry name" value="Cro/C1-type_HTH"/>
</dbReference>
<reference evidence="3 4" key="2">
    <citation type="submission" date="2020-02" db="EMBL/GenBank/DDBJ databases">
        <title>The new genus of Enterobacteriales.</title>
        <authorList>
            <person name="Kim I.S."/>
        </authorList>
    </citation>
    <scope>NUCLEOTIDE SEQUENCE [LARGE SCALE GENOMIC DNA]</scope>
    <source>
        <strain evidence="3 4">SAP-6</strain>
    </source>
</reference>
<accession>A0A845SG80</accession>
<dbReference type="CDD" id="cd00093">
    <property type="entry name" value="HTH_XRE"/>
    <property type="match status" value="1"/>
</dbReference>
<dbReference type="SUPFAM" id="SSF47413">
    <property type="entry name" value="lambda repressor-like DNA-binding domains"/>
    <property type="match status" value="1"/>
</dbReference>
<dbReference type="NCBIfam" id="TIGR02607">
    <property type="entry name" value="antidote_HigA"/>
    <property type="match status" value="1"/>
</dbReference>
<feature type="domain" description="HTH cro/C1-type" evidence="2">
    <location>
        <begin position="13"/>
        <end position="67"/>
    </location>
</feature>
<sequence length="94" mass="10263">MTMFNPPHPGEIIAETLDDLNIGIRELSRALHVAPSTAQRLVSGHSAVSPEMALKLSAVLGSSAKFWLNLQDNYSLWVAQKEVDTSQLHRLVAA</sequence>
<dbReference type="PANTHER" id="PTHR36924:SF1">
    <property type="entry name" value="ANTITOXIN HIGA-1"/>
    <property type="match status" value="1"/>
</dbReference>
<reference evidence="3 4" key="1">
    <citation type="submission" date="2019-12" db="EMBL/GenBank/DDBJ databases">
        <authorList>
            <person name="Lee S.D."/>
        </authorList>
    </citation>
    <scope>NUCLEOTIDE SEQUENCE [LARGE SCALE GENOMIC DNA]</scope>
    <source>
        <strain evidence="3 4">SAP-6</strain>
    </source>
</reference>
<dbReference type="PROSITE" id="PS50943">
    <property type="entry name" value="HTH_CROC1"/>
    <property type="match status" value="1"/>
</dbReference>
<dbReference type="GO" id="GO:0003677">
    <property type="term" value="F:DNA binding"/>
    <property type="evidence" value="ECO:0007669"/>
    <property type="project" value="UniProtKB-KW"/>
</dbReference>
<dbReference type="Gene3D" id="1.10.260.40">
    <property type="entry name" value="lambda repressor-like DNA-binding domains"/>
    <property type="match status" value="1"/>
</dbReference>
<dbReference type="SMART" id="SM00530">
    <property type="entry name" value="HTH_XRE"/>
    <property type="match status" value="1"/>
</dbReference>
<dbReference type="Proteomes" id="UP000461443">
    <property type="component" value="Unassembled WGS sequence"/>
</dbReference>
<evidence type="ECO:0000313" key="4">
    <source>
        <dbReference type="Proteomes" id="UP000461443"/>
    </source>
</evidence>
<proteinExistence type="predicted"/>
<dbReference type="PANTHER" id="PTHR36924">
    <property type="entry name" value="ANTITOXIN HIGA-1"/>
    <property type="match status" value="1"/>
</dbReference>
<keyword evidence="1" id="KW-0238">DNA-binding</keyword>
<dbReference type="EMBL" id="WUBS01000002">
    <property type="protein sequence ID" value="NDL61954.1"/>
    <property type="molecule type" value="Genomic_DNA"/>
</dbReference>
<dbReference type="InterPro" id="IPR013430">
    <property type="entry name" value="Toxin_antidote_HigA"/>
</dbReference>
<dbReference type="RefSeq" id="WP_162364622.1">
    <property type="nucleotide sequence ID" value="NZ_WUBS01000002.1"/>
</dbReference>
<evidence type="ECO:0000256" key="1">
    <source>
        <dbReference type="ARBA" id="ARBA00023125"/>
    </source>
</evidence>
<evidence type="ECO:0000313" key="3">
    <source>
        <dbReference type="EMBL" id="NDL61954.1"/>
    </source>
</evidence>